<dbReference type="GO" id="GO:0008270">
    <property type="term" value="F:zinc ion binding"/>
    <property type="evidence" value="ECO:0007669"/>
    <property type="project" value="UniProtKB-KW"/>
</dbReference>
<feature type="compositionally biased region" description="Acidic residues" evidence="12">
    <location>
        <begin position="2834"/>
        <end position="2843"/>
    </location>
</feature>
<gene>
    <name evidence="14" type="ORF">BSAL_68650</name>
</gene>
<evidence type="ECO:0000256" key="2">
    <source>
        <dbReference type="ARBA" id="ARBA00012759"/>
    </source>
</evidence>
<keyword evidence="15" id="KW-1185">Reference proteome</keyword>
<dbReference type="SUPFAM" id="SSF47473">
    <property type="entry name" value="EF-hand"/>
    <property type="match status" value="1"/>
</dbReference>
<dbReference type="PANTHER" id="PTHR13367">
    <property type="entry name" value="UBIQUITIN THIOESTERASE"/>
    <property type="match status" value="1"/>
</dbReference>
<organism evidence="14 15">
    <name type="scientific">Bodo saltans</name>
    <name type="common">Flagellated protozoan</name>
    <dbReference type="NCBI Taxonomy" id="75058"/>
    <lineage>
        <taxon>Eukaryota</taxon>
        <taxon>Discoba</taxon>
        <taxon>Euglenozoa</taxon>
        <taxon>Kinetoplastea</taxon>
        <taxon>Metakinetoplastina</taxon>
        <taxon>Eubodonida</taxon>
        <taxon>Bodonidae</taxon>
        <taxon>Bodo</taxon>
    </lineage>
</organism>
<dbReference type="GO" id="GO:0004842">
    <property type="term" value="F:ubiquitin-protein transferase activity"/>
    <property type="evidence" value="ECO:0007669"/>
    <property type="project" value="InterPro"/>
</dbReference>
<protein>
    <recommendedName>
        <fullName evidence="2">ubiquitinyl hydrolase 1</fullName>
        <ecNumber evidence="2">3.4.19.12</ecNumber>
    </recommendedName>
</protein>
<evidence type="ECO:0000256" key="7">
    <source>
        <dbReference type="ARBA" id="ARBA00022801"/>
    </source>
</evidence>
<keyword evidence="8" id="KW-0788">Thiol protease</keyword>
<evidence type="ECO:0000259" key="13">
    <source>
        <dbReference type="PROSITE" id="PS50199"/>
    </source>
</evidence>
<keyword evidence="5 10" id="KW-0863">Zinc-finger</keyword>
<dbReference type="GO" id="GO:0071947">
    <property type="term" value="P:protein deubiquitination involved in ubiquitin-dependent protein catabolic process"/>
    <property type="evidence" value="ECO:0007669"/>
    <property type="project" value="TreeGrafter"/>
</dbReference>
<evidence type="ECO:0000256" key="5">
    <source>
        <dbReference type="ARBA" id="ARBA00022771"/>
    </source>
</evidence>
<feature type="compositionally biased region" description="Basic residues" evidence="12">
    <location>
        <begin position="3293"/>
        <end position="3303"/>
    </location>
</feature>
<dbReference type="OrthoDB" id="2684236at2759"/>
<dbReference type="InterPro" id="IPR022099">
    <property type="entry name" value="DUF3638"/>
</dbReference>
<evidence type="ECO:0000256" key="1">
    <source>
        <dbReference type="ARBA" id="ARBA00000707"/>
    </source>
</evidence>
<feature type="compositionally biased region" description="Low complexity" evidence="12">
    <location>
        <begin position="3350"/>
        <end position="3359"/>
    </location>
</feature>
<name>A0A0S4J0K7_BODSA</name>
<dbReference type="PROSITE" id="PS01358">
    <property type="entry name" value="ZF_RANBP2_1"/>
    <property type="match status" value="1"/>
</dbReference>
<dbReference type="EMBL" id="CYKH01000479">
    <property type="protein sequence ID" value="CUF98858.1"/>
    <property type="molecule type" value="Genomic_DNA"/>
</dbReference>
<dbReference type="InterPro" id="IPR022105">
    <property type="entry name" value="DUF3645"/>
</dbReference>
<feature type="region of interest" description="Disordered" evidence="12">
    <location>
        <begin position="3286"/>
        <end position="3360"/>
    </location>
</feature>
<evidence type="ECO:0000256" key="10">
    <source>
        <dbReference type="PROSITE-ProRule" id="PRU00322"/>
    </source>
</evidence>
<keyword evidence="3" id="KW-0645">Protease</keyword>
<dbReference type="PROSITE" id="PS50199">
    <property type="entry name" value="ZF_RANBP2_2"/>
    <property type="match status" value="1"/>
</dbReference>
<dbReference type="InterPro" id="IPR037252">
    <property type="entry name" value="Mib_Herc2_sf"/>
</dbReference>
<keyword evidence="4" id="KW-0479">Metal-binding</keyword>
<dbReference type="EC" id="3.4.19.12" evidence="2"/>
<feature type="region of interest" description="Disordered" evidence="12">
    <location>
        <begin position="2828"/>
        <end position="2869"/>
    </location>
</feature>
<keyword evidence="9" id="KW-0862">Zinc</keyword>
<feature type="domain" description="RanBP2-type" evidence="13">
    <location>
        <begin position="3428"/>
        <end position="3457"/>
    </location>
</feature>
<dbReference type="GO" id="GO:0004843">
    <property type="term" value="F:cysteine-type deubiquitinase activity"/>
    <property type="evidence" value="ECO:0007669"/>
    <property type="project" value="UniProtKB-EC"/>
</dbReference>
<evidence type="ECO:0000256" key="12">
    <source>
        <dbReference type="SAM" id="MobiDB-lite"/>
    </source>
</evidence>
<feature type="compositionally biased region" description="Basic residues" evidence="12">
    <location>
        <begin position="2849"/>
        <end position="2858"/>
    </location>
</feature>
<dbReference type="InterPro" id="IPR027417">
    <property type="entry name" value="P-loop_NTPase"/>
</dbReference>
<dbReference type="VEuPathDB" id="TriTrypDB:BSAL_68650"/>
<accession>A0A0S4J0K7</accession>
<evidence type="ECO:0000256" key="11">
    <source>
        <dbReference type="SAM" id="Coils"/>
    </source>
</evidence>
<dbReference type="Pfam" id="PF12340">
    <property type="entry name" value="DUF3638"/>
    <property type="match status" value="1"/>
</dbReference>
<dbReference type="InterPro" id="IPR011992">
    <property type="entry name" value="EF-hand-dom_pair"/>
</dbReference>
<evidence type="ECO:0000256" key="4">
    <source>
        <dbReference type="ARBA" id="ARBA00022723"/>
    </source>
</evidence>
<dbReference type="Gene3D" id="1.10.238.10">
    <property type="entry name" value="EF-hand"/>
    <property type="match status" value="1"/>
</dbReference>
<keyword evidence="11" id="KW-0175">Coiled coil</keyword>
<dbReference type="InterPro" id="IPR001876">
    <property type="entry name" value="Znf_RanBP2"/>
</dbReference>
<dbReference type="Proteomes" id="UP000051952">
    <property type="component" value="Unassembled WGS sequence"/>
</dbReference>
<dbReference type="InterPro" id="IPR051346">
    <property type="entry name" value="OTU_Deubiquitinase"/>
</dbReference>
<evidence type="ECO:0000313" key="15">
    <source>
        <dbReference type="Proteomes" id="UP000051952"/>
    </source>
</evidence>
<dbReference type="PANTHER" id="PTHR13367:SF28">
    <property type="entry name" value="UBIQUITIN THIOESTERASE ZRANB1"/>
    <property type="match status" value="1"/>
</dbReference>
<feature type="region of interest" description="Disordered" evidence="12">
    <location>
        <begin position="2600"/>
        <end position="2636"/>
    </location>
</feature>
<keyword evidence="7" id="KW-0378">Hydrolase</keyword>
<dbReference type="SUPFAM" id="SSF159034">
    <property type="entry name" value="Mib/herc2 domain-like"/>
    <property type="match status" value="1"/>
</dbReference>
<evidence type="ECO:0000313" key="14">
    <source>
        <dbReference type="EMBL" id="CUF98858.1"/>
    </source>
</evidence>
<dbReference type="GO" id="GO:0005737">
    <property type="term" value="C:cytoplasm"/>
    <property type="evidence" value="ECO:0007669"/>
    <property type="project" value="TreeGrafter"/>
</dbReference>
<proteinExistence type="predicted"/>
<evidence type="ECO:0000256" key="3">
    <source>
        <dbReference type="ARBA" id="ARBA00022670"/>
    </source>
</evidence>
<dbReference type="GO" id="GO:0005634">
    <property type="term" value="C:nucleus"/>
    <property type="evidence" value="ECO:0007669"/>
    <property type="project" value="TreeGrafter"/>
</dbReference>
<sequence>MADPNDTLTLLVPRFEISRRDQSSPFSVDVVVHRYSHSEWYGEQTSTKYYLYPVHISQMFLFTPSYSSAVYLLLLRYLNRNYTETYRLVASVGTDEEIEYDVKVNLDAVMGVRDQHPDAIACMARMTLYVGGRMVPWDVATLVAHHVRLQSRTSVSCLMPPEEELRLVELAWQGEERVRVMRTVIKQNSAMLDGQRKRGGHTNEIRRLAQRVIREELGTRLEDHKIMTIFDKAMGEPLAAFDRCLVVNRRLLLLAEHDLLFNNNTAGTSYPSKVVNFEVPVMPEDRRLLFYRDYDPSSISTEATERWLNDQGKPLTCSGNHDYYYCSVAKREMKCRCGFSCREMCGGHNKDGCPCLSCERFNKEKRNTIRFLPLSLDNKNSVRPIPFAEISTTMKQIFAAFLNRVQHQKGLPEPCHFHSEQISLRNPIYGFYMLYEMCTGSRACKIGKRSIGKELVQLLLPLYADGTDVASAFSHMIQYISRLDKEKLSQLPQFTKKVRAIHPIEVQEALMGIIAETDANGEAHPLPPSLETMPKYSSEEDKRNDGIRSVVFQPRRLKRDASIPLAHTRILPAPLNCDCAQQVVELPVITHLQLRGEEQTLLTMQQSELGDLTGWPLKSILGQETSPLIFRNRAQLDLAAIDSSLPFDLSVHPDATMSVAREMLERLTHEMSAFAKRSNDAQLPKMAGLETEREVRHLLRAALGVESSPSTDASLKQILRALDTLKDGLLKLRKSDNKYVAYANEVVLRTANYYSHQTLDGLVLTLRSIANREPHLKMEYLLSALCSTTCTEEWLQLNPFLTPQACVAMKQAMVVSVLRANRAGHINRVLEVLRELQSLFHRAEQLTGSEAAISHLDAFVASVSQKADTLASLLAVKKCYFTAAADVPNQTTPDSNAVKVSATYDPRHLLFEFTWNLMMRKRQYELIGDMYGAVTRGESVVKQMIMGAGKTTVVSPVLGLMLANGRQLMVQIVPPALLDFTRAVLRTTFSSILQKQIFTFLCDRNTSVDSDIQAKFEEAIQSRGIVLTTPSSVKSLFLKCVESCRRATQPSLPPSERQHLLRDTKDHLQILDMWRDAVLVMDEVDMLLHPLKSELNFPIGAKRELDFQPIRWKLPIHLLDIIYSFHTRRLSTHMRDAPETPAIVTKFREAVAKGLKQNVLQEMPHLILLNAPFYEAELKPILIDWLMLFVKAQHLAGLTDEETKNYMYQRPTKKKEPELVAKIEALDPYHIKVLNLSFEWINSYLPHILQKIDRVTFGIMTQREYYDNQNLGQSRSRLVTAIPFVGKDMPSPSSEFAHPDIVIGMTVLAYRYEGLRETDFHLIMQEIFAAVEREVGRFSQRRTTILYNRWVGAAGGNILTTFDYQATRAKFFEELADDGMGLQPSESLCLMSDGLHHGMELNYCSNEKEESMVRLGSVVLSPEQRNVLPLKLMKQANELEMEKLFKLFRRTPEVIHWYLTEHIFPEHMRHQEVKLSASGQELGGDMLFQRRIGFSGTPSSLLPVELGQCGYEVGTDGQLIHTLTSPEIMSHLVMGSGWNVRTILDVVASANPPFHALIDTGALITGMSNLQVAQYLLKTGLPQMEGVVYLDEEDRKMILVRATNRSLPLSECGIPKVKRFAFYDQIHTTGMDIDHTPNAQAVQTLGKDMTFRDFSQGAYRMRGIGQGQTIHLLIIPEVEDLIFGVMKSVKGFNGSSMKDASSYHVLVGVTAWLMVNSIRSEHTQHNQLRVQCCSNVWRKEAFRSTVKVLSTYDPTVDANGAPAASDCLTEVPKQLSSAVQVFDEVLDYQVISIVPQPRMFSEMLIEHVDGHDEFITGAGKEVIASIIDSSRREDEMDAPVIDVEMVQEQEEEREREEQKEQEEEIEIEKFVDHDYSRESESSMPWRIETLRSLASGLHQFYPLRDFHLFKRNSLQFPEHILLSRNYYSTKWTGYRRIKNVVVTMEWIPDTHNLLKRSTPSLDYGDLPASDALVAVRRTLTMLLKHQSKEGSNDISEATIKSFIQTALQFADTQATSEWSEIIASLKPLLFLEKEELYAAVLHILNSNALRHEEDGRHTVAVTLGEAETLRRILHFRKARKSPIIEGSRTEFALHIVPGANALLDQTHAFVDLACNYQRIKHFQCLRYFDGDLQYTDAEVGLLLRALHVNTQGARKLFFHQTISCRRRARQRWDRSPIATVFLLQSALVLLHQRTVGLCMQKDVVELHELALPDAFLAFNSSGTGVLSPEELWGAMRFCRLDLLAEDVLDFIDIADAQREGTVQYPDFLYMLSGSRDTEDDAEEQQAKNLPNVVPYGTGEISVAQNERNLRLRMEEEVSSQALADEERRVMDEIEQENIRVEMNILQTFTNPHLETKKLTFDLGSETQVAQLTSTVDGVVARQVAAKCPSELAASMLCNESAIRCSLRGLLNILQPDEFNQASRAIDTFTLTAEFCLPKMASYESTRRDIMMLANGVVQLTLAQWQLPYCCYTSSGNKPAVEITIAEQIKARRVANGETEEEEVKHSSKTPITMIFSSAIPSLDNFLGYLTAEASQYLMMANAKRQTIIVHESSYEYGLLDDSRFPKGWICCKYSGETYVHPLVASITLLQDRLQLVVTTGEPPGPPYGRIQSTDCDPEANARGSTNMRYYNEDDDEDEEEEIEAADGDEDAISAERGRSRVFGDLEDLMFAIRRLRQLSKGDRVRRHPKYWQQEDADGGEGSIGKVTAVGEDHVDVLWPNQNTTSCSWGRAGIFEIVKIPKEAYAQPDRKPDNDERHREIYIAEAAKGPAKAGRYPCTGCGERFILKELLVCNECTKPVYLCDPCFKDGQHETHEFTALKCFDEDDKKAKEGSDASDSDESSDDERNKSSKKKNKKGMPRADSEEKGNLGPLFDFGSDEDICTSAPAAPKGKVPPKVEKVVKEEKPKDPNIVTESLSDVLQRAVGVRIGIGSWVRTRVRLPPSVKKHQLGFVVGQVNDTNVSVMFLSEYLNDAKVTQKSVAINTLAAVKPFVDPTYGANTIESTPNILAVAQSHFSPGLWLLTEAARARSRFEVGSSVKVDTNGEVFYGVVAAVLPKDRYMIFPQNGAQRYIFKSVALTLAYHKGDNVRFRRSVTYPAKGWPGIPIGQRYTAQFRVSGFVQRGSQVALSIEGANVKCEADSADLEIATESKWMIYRGQGSRADLLPNSCRIIIDRAHNEGKRFVRFTFGKKLFRVDFPSNQLVLESTDGFAGEVQGSLVRYPPMQWARPTRVLAIDDGAWHVMSVIFSGNSITALCDGKSIPLDIDGHCADRFKDQRCRTDASISMMQEAKQPKKHVSKNKKSKINDEEDDMGFDLFGDDDDTPPPPPVTKREESITLLEASDDSDNDEGNAANAEGGAQKAKVFKGPTISEMVALQLSKPVAFFGAECSSSTNFRMYTAPQRFVTKLLIAWEANSESVQALHAEALLNGKWSCSDCGHSNPRTYLTCDECNVSRKVHQVNKLLNSKPQRRFRYAMLRSSEASTLRLKLSNKLRTLFQAQLDEIQAAVNNEGEKHQDEDLTEAL</sequence>
<keyword evidence="6" id="KW-0833">Ubl conjugation pathway</keyword>
<feature type="coiled-coil region" evidence="11">
    <location>
        <begin position="1841"/>
        <end position="1868"/>
    </location>
</feature>
<evidence type="ECO:0000256" key="6">
    <source>
        <dbReference type="ARBA" id="ARBA00022786"/>
    </source>
</evidence>
<dbReference type="SUPFAM" id="SSF52540">
    <property type="entry name" value="P-loop containing nucleoside triphosphate hydrolases"/>
    <property type="match status" value="1"/>
</dbReference>
<reference evidence="15" key="1">
    <citation type="submission" date="2015-09" db="EMBL/GenBank/DDBJ databases">
        <authorList>
            <consortium name="Pathogen Informatics"/>
        </authorList>
    </citation>
    <scope>NUCLEOTIDE SEQUENCE [LARGE SCALE GENOMIC DNA]</scope>
    <source>
        <strain evidence="15">Lake Konstanz</strain>
    </source>
</reference>
<dbReference type="Pfam" id="PF12359">
    <property type="entry name" value="DUF3645"/>
    <property type="match status" value="1"/>
</dbReference>
<evidence type="ECO:0000256" key="9">
    <source>
        <dbReference type="ARBA" id="ARBA00022833"/>
    </source>
</evidence>
<comment type="catalytic activity">
    <reaction evidence="1">
        <text>Thiol-dependent hydrolysis of ester, thioester, amide, peptide and isopeptide bonds formed by the C-terminal Gly of ubiquitin (a 76-residue protein attached to proteins as an intracellular targeting signal).</text>
        <dbReference type="EC" id="3.4.19.12"/>
    </reaction>
</comment>
<dbReference type="Gene3D" id="2.30.30.40">
    <property type="entry name" value="SH3 Domains"/>
    <property type="match status" value="1"/>
</dbReference>
<dbReference type="GO" id="GO:0070530">
    <property type="term" value="F:K63-linked polyubiquitin modification-dependent protein binding"/>
    <property type="evidence" value="ECO:0007669"/>
    <property type="project" value="TreeGrafter"/>
</dbReference>
<feature type="compositionally biased region" description="Acidic residues" evidence="12">
    <location>
        <begin position="3307"/>
        <end position="3323"/>
    </location>
</feature>
<evidence type="ECO:0000256" key="8">
    <source>
        <dbReference type="ARBA" id="ARBA00022807"/>
    </source>
</evidence>
<feature type="region of interest" description="Disordered" evidence="12">
    <location>
        <begin position="521"/>
        <end position="541"/>
    </location>
</feature>